<sequence length="65" mass="7765">MDDKALTTEEELKKLISHDYEEMEKTEVADRFVDLLIDLIAEQSEEKAEEAVDKHERNWDHGREY</sequence>
<proteinExistence type="predicted"/>
<feature type="region of interest" description="Disordered" evidence="1">
    <location>
        <begin position="44"/>
        <end position="65"/>
    </location>
</feature>
<dbReference type="EMBL" id="LAZR01012113">
    <property type="protein sequence ID" value="KKM39572.1"/>
    <property type="molecule type" value="Genomic_DNA"/>
</dbReference>
<comment type="caution">
    <text evidence="3">The sequence shown here is derived from an EMBL/GenBank/DDBJ whole genome shotgun (WGS) entry which is preliminary data.</text>
</comment>
<name>A0A0F9ILK6_9ZZZZ</name>
<accession>A0A0F9ILK6</accession>
<dbReference type="EMBL" id="LAZR01050249">
    <property type="protein sequence ID" value="KKK87782.1"/>
    <property type="molecule type" value="Genomic_DNA"/>
</dbReference>
<dbReference type="AlphaFoldDB" id="A0A0F9ILK6"/>
<evidence type="ECO:0000313" key="3">
    <source>
        <dbReference type="EMBL" id="KKM39572.1"/>
    </source>
</evidence>
<gene>
    <name evidence="3" type="ORF">LCGC14_1564080</name>
    <name evidence="2" type="ORF">LCGC14_2749810</name>
</gene>
<evidence type="ECO:0000256" key="1">
    <source>
        <dbReference type="SAM" id="MobiDB-lite"/>
    </source>
</evidence>
<protein>
    <submittedName>
        <fullName evidence="3">Uncharacterized protein</fullName>
    </submittedName>
</protein>
<organism evidence="3">
    <name type="scientific">marine sediment metagenome</name>
    <dbReference type="NCBI Taxonomy" id="412755"/>
    <lineage>
        <taxon>unclassified sequences</taxon>
        <taxon>metagenomes</taxon>
        <taxon>ecological metagenomes</taxon>
    </lineage>
</organism>
<evidence type="ECO:0000313" key="2">
    <source>
        <dbReference type="EMBL" id="KKK87782.1"/>
    </source>
</evidence>
<reference evidence="3" key="1">
    <citation type="journal article" date="2015" name="Nature">
        <title>Complex archaea that bridge the gap between prokaryotes and eukaryotes.</title>
        <authorList>
            <person name="Spang A."/>
            <person name="Saw J.H."/>
            <person name="Jorgensen S.L."/>
            <person name="Zaremba-Niedzwiedzka K."/>
            <person name="Martijn J."/>
            <person name="Lind A.E."/>
            <person name="van Eijk R."/>
            <person name="Schleper C."/>
            <person name="Guy L."/>
            <person name="Ettema T.J."/>
        </authorList>
    </citation>
    <scope>NUCLEOTIDE SEQUENCE</scope>
</reference>